<comment type="caution">
    <text evidence="1">The sequence shown here is derived from an EMBL/GenBank/DDBJ whole genome shotgun (WGS) entry which is preliminary data.</text>
</comment>
<accession>A0A8S1TKT0</accession>
<name>A0A8S1TKT0_PAROT</name>
<evidence type="ECO:0000313" key="1">
    <source>
        <dbReference type="EMBL" id="CAD8154631.1"/>
    </source>
</evidence>
<sequence length="142" mass="16595">MLFVGNPQQQLVHQLQFGPEHNIHDGQHPCGLEKQIFLTETCPQFVLKELIQNLSKLLVPVERKVKFKVLISYGELLQNPVVNEQVVGEVYLQVYENAPNVNQKYSADHISKDHLINSKNSHIKQTEMNYLRQYNLWQVLYK</sequence>
<evidence type="ECO:0000313" key="2">
    <source>
        <dbReference type="Proteomes" id="UP000683925"/>
    </source>
</evidence>
<keyword evidence="2" id="KW-1185">Reference proteome</keyword>
<dbReference type="EMBL" id="CAJJDP010000029">
    <property type="protein sequence ID" value="CAD8154631.1"/>
    <property type="molecule type" value="Genomic_DNA"/>
</dbReference>
<organism evidence="1 2">
    <name type="scientific">Paramecium octaurelia</name>
    <dbReference type="NCBI Taxonomy" id="43137"/>
    <lineage>
        <taxon>Eukaryota</taxon>
        <taxon>Sar</taxon>
        <taxon>Alveolata</taxon>
        <taxon>Ciliophora</taxon>
        <taxon>Intramacronucleata</taxon>
        <taxon>Oligohymenophorea</taxon>
        <taxon>Peniculida</taxon>
        <taxon>Parameciidae</taxon>
        <taxon>Paramecium</taxon>
    </lineage>
</organism>
<reference evidence="1" key="1">
    <citation type="submission" date="2021-01" db="EMBL/GenBank/DDBJ databases">
        <authorList>
            <consortium name="Genoscope - CEA"/>
            <person name="William W."/>
        </authorList>
    </citation>
    <scope>NUCLEOTIDE SEQUENCE</scope>
</reference>
<protein>
    <submittedName>
        <fullName evidence="1">Uncharacterized protein</fullName>
    </submittedName>
</protein>
<gene>
    <name evidence="1" type="ORF">POCTA_138.1.T0290273</name>
</gene>
<dbReference type="OMA" id="MTIHPIS"/>
<dbReference type="Proteomes" id="UP000683925">
    <property type="component" value="Unassembled WGS sequence"/>
</dbReference>
<dbReference type="AlphaFoldDB" id="A0A8S1TKT0"/>
<proteinExistence type="predicted"/>